<gene>
    <name evidence="1" type="ORF">PGTUg99_023531</name>
</gene>
<dbReference type="AlphaFoldDB" id="A0A5B0RIL1"/>
<reference evidence="1 2" key="1">
    <citation type="submission" date="2019-05" db="EMBL/GenBank/DDBJ databases">
        <title>Emergence of the Ug99 lineage of the wheat stem rust pathogen through somatic hybridization.</title>
        <authorList>
            <person name="Li F."/>
            <person name="Upadhyaya N.M."/>
            <person name="Sperschneider J."/>
            <person name="Matny O."/>
            <person name="Nguyen-Phuc H."/>
            <person name="Mago R."/>
            <person name="Raley C."/>
            <person name="Miller M.E."/>
            <person name="Silverstein K.A.T."/>
            <person name="Henningsen E."/>
            <person name="Hirsch C.D."/>
            <person name="Visser B."/>
            <person name="Pretorius Z.A."/>
            <person name="Steffenson B.J."/>
            <person name="Schwessinger B."/>
            <person name="Dodds P.N."/>
            <person name="Figueroa M."/>
        </authorList>
    </citation>
    <scope>NUCLEOTIDE SEQUENCE [LARGE SCALE GENOMIC DNA]</scope>
    <source>
        <strain evidence="1 2">Ug99</strain>
    </source>
</reference>
<evidence type="ECO:0000313" key="2">
    <source>
        <dbReference type="Proteomes" id="UP000325313"/>
    </source>
</evidence>
<accession>A0A5B0RIL1</accession>
<evidence type="ECO:0000313" key="1">
    <source>
        <dbReference type="EMBL" id="KAA1124614.1"/>
    </source>
</evidence>
<name>A0A5B0RIL1_PUCGR</name>
<protein>
    <submittedName>
        <fullName evidence="1">Uncharacterized protein</fullName>
    </submittedName>
</protein>
<dbReference type="Proteomes" id="UP000325313">
    <property type="component" value="Unassembled WGS sequence"/>
</dbReference>
<dbReference type="EMBL" id="VDEP01000203">
    <property type="protein sequence ID" value="KAA1124614.1"/>
    <property type="molecule type" value="Genomic_DNA"/>
</dbReference>
<comment type="caution">
    <text evidence="1">The sequence shown here is derived from an EMBL/GenBank/DDBJ whole genome shotgun (WGS) entry which is preliminary data.</text>
</comment>
<proteinExistence type="predicted"/>
<organism evidence="1 2">
    <name type="scientific">Puccinia graminis f. sp. tritici</name>
    <dbReference type="NCBI Taxonomy" id="56615"/>
    <lineage>
        <taxon>Eukaryota</taxon>
        <taxon>Fungi</taxon>
        <taxon>Dikarya</taxon>
        <taxon>Basidiomycota</taxon>
        <taxon>Pucciniomycotina</taxon>
        <taxon>Pucciniomycetes</taxon>
        <taxon>Pucciniales</taxon>
        <taxon>Pucciniaceae</taxon>
        <taxon>Puccinia</taxon>
    </lineage>
</organism>
<sequence length="398" mass="44580">MSKILDLPEELFEVIFTLLITTPTRWAHALHRASFVACTAARLRLVCRQWADWLYQHHLYRTLTFDSASRSLAFIESLRGRSRLLPRAKCQYLEVDFLWPSQNPPRSGQRDMITSDILESLVGLFSDTILTLDLKFVDFFTLPTRTIEAIGRMESLDSLQLDLSRWPSGDLGLPPPDPICFNSLLLEAQGLKSLHLALPVFLPTLEPGRMVGTSQYPAITHLDVEVTCLSPDVILGLSIALKPSLKLLSINDFGRSTDARLLLPVYETLRGTIEGLSVTSTSSLTPILDLTFPKLRVFAVHDSRDSLSDLLIRHLFSHAPIEAIAISSDSAEGSKPPFALDPFANLPQLQKLVFMNTPCDYSPAPMYLNACQVHHVRCIYLDHNDVSLIMVRQSFISV</sequence>